<dbReference type="EMBL" id="JBDFQZ010000012">
    <property type="protein sequence ID" value="KAK9671912.1"/>
    <property type="molecule type" value="Genomic_DNA"/>
</dbReference>
<name>A0AAW1H5E7_SAPOF</name>
<evidence type="ECO:0000256" key="2">
    <source>
        <dbReference type="ARBA" id="ARBA00038006"/>
    </source>
</evidence>
<evidence type="ECO:0000256" key="3">
    <source>
        <dbReference type="SAM" id="Coils"/>
    </source>
</evidence>
<evidence type="ECO:0000256" key="1">
    <source>
        <dbReference type="ARBA" id="ARBA00023054"/>
    </source>
</evidence>
<feature type="coiled-coil region" evidence="3">
    <location>
        <begin position="1701"/>
        <end position="1728"/>
    </location>
</feature>
<feature type="coiled-coil region" evidence="3">
    <location>
        <begin position="1446"/>
        <end position="1499"/>
    </location>
</feature>
<feature type="region of interest" description="Disordered" evidence="4">
    <location>
        <begin position="179"/>
        <end position="218"/>
    </location>
</feature>
<comment type="similarity">
    <text evidence="2">Belongs to the NET family.</text>
</comment>
<dbReference type="PANTHER" id="PTHR32258:SF6">
    <property type="entry name" value="PROTEIN NETWORKED 1A"/>
    <property type="match status" value="1"/>
</dbReference>
<dbReference type="Pfam" id="PF07765">
    <property type="entry name" value="KIP1"/>
    <property type="match status" value="1"/>
</dbReference>
<accession>A0AAW1H5E7</accession>
<keyword evidence="7" id="KW-1185">Reference proteome</keyword>
<feature type="region of interest" description="Disordered" evidence="4">
    <location>
        <begin position="115"/>
        <end position="161"/>
    </location>
</feature>
<dbReference type="EMBL" id="JBDFQZ010000012">
    <property type="protein sequence ID" value="KAK9671911.1"/>
    <property type="molecule type" value="Genomic_DNA"/>
</dbReference>
<protein>
    <recommendedName>
        <fullName evidence="5">NAB domain-containing protein</fullName>
    </recommendedName>
</protein>
<dbReference type="PANTHER" id="PTHR32258">
    <property type="entry name" value="PROTEIN NETWORKED 4A"/>
    <property type="match status" value="1"/>
</dbReference>
<dbReference type="PROSITE" id="PS51774">
    <property type="entry name" value="NAB"/>
    <property type="match status" value="1"/>
</dbReference>
<evidence type="ECO:0000256" key="4">
    <source>
        <dbReference type="SAM" id="MobiDB-lite"/>
    </source>
</evidence>
<dbReference type="InterPro" id="IPR051861">
    <property type="entry name" value="NET_actin-binding_domain"/>
</dbReference>
<evidence type="ECO:0000313" key="7">
    <source>
        <dbReference type="Proteomes" id="UP001443914"/>
    </source>
</evidence>
<keyword evidence="1 3" id="KW-0175">Coiled coil</keyword>
<sequence length="1783" mass="204782">MATLLHSESRRLYSWWWDSHNSPKNSKWLQDNLTDMDSKVKAMIKLIEEDADSFARRAEMYYKKRPELMKLVEEFYRAYRALAERYNHATGELRQAHRTMAQAFPDQVPFALTDEAASGSESDSPETPHPIRSFFNPDIHGSKKNGAINDDSNSGNGRKGLKQLNDMFRSAIDKELISDTGKTKAVRSSNHEVSHLSKEDQNSRSHIVDESERATEAETELRTLKEALAKFEAERDGIVLQYHDALDRLSNLERDLSNAQKDSETLSELTREAKTEIQALQGTLKSLEAERDTCLLLYRESLENVAVIQGLLNEAQDDIKELRERLVKAELESHNFRQELAKLEDEKKGFELLYLQCLVKVSALEKTLIESDECLKKLAEQSEKAETEVKTLKEEIRNVNEERDTMGIRYEEALETVAELQKKLSEAQAENTWLNSELLLGRTELKHSEDQRVSLVKINESLQIEARTLTEKIAAADGKISQKQTELEKLMASFEEEHTRFVQAEATLQTLQNMHSQSQEEQRALTLELGNVLKVMKDLEICKNNLQAEIQRLKEENSTLEDLNSSSSISQKNFKNEILSLQDVKEKLEAEVRRQTDQSDSLGVQVQDLKNEIDCSYRRYQALVQRLESVGLDPECLDSSVKGLQEENLRLKETCVKNGADKEVLLRRLENMEELLRKNKNLESSLLEVSSELRRWEEKSKALQKSCHGLTEDKSALVAEKSALLSQLHIITETMQSLLEKNASLQTSLCDAKSELEGLRAKSKGLEELCQLLTSERSNLLAEKCSLVSRLQMVEQKMEKLEIRLTNLEDKYSGIEKEKQSTLSQVEQLRITLDIEKQERACLVLTSESRLSGLENCIDELREENKFRKNEFEEQLEKAVNAQVEIFILQKFVQDMEDKNHSLLVECRRQAERAQYSEKLITELESENMIQEVEAEFLLGKIDTLRAGINQVLKALDIKHKTQAECESNFIPSVLASIGDIQQSLSESKDEKHQLWMEKSILSTLLKQLHVECLELVSRKTALEQESIEFIQQLLLVENEKRQLVDTSRQLNLEIHERVKREEAFTAEVEDLFLIQKQLQDINFALQEENHSIFGQMKSLELELLHTKGEKNMLEEENAEILSEALALNYQSMILKCYGAEKAFELNKIRNDLTCLGKAHKELENVTKGLEEILMVKEVENLALIASMEKLEEKQHELSNCNHQLRREISTDHILLSQKEKDIEEAEQKLKVTQDINTELCSTIDCLEKDQENLEVTRKALEKQIVELSEHNDCQTKDLVHLREENENLESEVCKLHENIEECKIREVILTSELHERSSEFELWEAEAASFYFDLQISSVREVLFQNKVQDLGSLCEGLEEVTHRRSVEIEEMKKRVTSLENEAEALKSQLTTCVPLIASLKNNVELLERNPVLQSKLPAITPTEEQEINGNAEKTSTCSHNLSELHKLQTRINMIENILNKEKETSAIRENEYANVRLDAAFKEIEDLKSQINKNNQEEHRYSSHDSVCETSVVKSSEEMKDIPLDQASGRSFHGMSQRGSAASDDQMLELWEAAEHDCRSGQLISEVLEHGTDTIDDEIGYAPSETGYDPIPESHFEKELGVDKLEVQRSDRLSNKRVNNKIALERLSSDTRKLTSLQVSVQELKRKMEPSKRRKKYEDPEYESLRGQLHNVENSLVHLMEMNTELIKTAEQSLMTSVGIAHEEQAQEEAEKITRLEQELQRMQYVLLRLTDGKNSKSKDGVSKSSAAVLLREFFYSRGRKNKKPKKPRFCGCFRTTSAKI</sequence>
<dbReference type="GO" id="GO:0051015">
    <property type="term" value="F:actin filament binding"/>
    <property type="evidence" value="ECO:0007669"/>
    <property type="project" value="TreeGrafter"/>
</dbReference>
<dbReference type="EMBL" id="JBDFQZ010000012">
    <property type="protein sequence ID" value="KAK9671908.1"/>
    <property type="molecule type" value="Genomic_DNA"/>
</dbReference>
<gene>
    <name evidence="6" type="ORF">RND81_12G063300</name>
</gene>
<feature type="compositionally biased region" description="Basic and acidic residues" evidence="4">
    <location>
        <begin position="189"/>
        <end position="218"/>
    </location>
</feature>
<reference evidence="6 7" key="1">
    <citation type="submission" date="2024-03" db="EMBL/GenBank/DDBJ databases">
        <title>WGS assembly of Saponaria officinalis var. Norfolk2.</title>
        <authorList>
            <person name="Jenkins J."/>
            <person name="Shu S."/>
            <person name="Grimwood J."/>
            <person name="Barry K."/>
            <person name="Goodstein D."/>
            <person name="Schmutz J."/>
            <person name="Leebens-Mack J."/>
            <person name="Osbourn A."/>
        </authorList>
    </citation>
    <scope>NUCLEOTIDE SEQUENCE [LARGE SCALE GENOMIC DNA]</scope>
    <source>
        <strain evidence="7">cv. Norfolk2</strain>
        <strain evidence="6">JIC</strain>
        <tissue evidence="6">Leaf</tissue>
    </source>
</reference>
<feature type="coiled-coil region" evidence="3">
    <location>
        <begin position="662"/>
        <end position="713"/>
    </location>
</feature>
<proteinExistence type="inferred from homology"/>
<organism evidence="6 7">
    <name type="scientific">Saponaria officinalis</name>
    <name type="common">Common soapwort</name>
    <name type="synonym">Lychnis saponaria</name>
    <dbReference type="NCBI Taxonomy" id="3572"/>
    <lineage>
        <taxon>Eukaryota</taxon>
        <taxon>Viridiplantae</taxon>
        <taxon>Streptophyta</taxon>
        <taxon>Embryophyta</taxon>
        <taxon>Tracheophyta</taxon>
        <taxon>Spermatophyta</taxon>
        <taxon>Magnoliopsida</taxon>
        <taxon>eudicotyledons</taxon>
        <taxon>Gunneridae</taxon>
        <taxon>Pentapetalae</taxon>
        <taxon>Caryophyllales</taxon>
        <taxon>Caryophyllaceae</taxon>
        <taxon>Caryophylleae</taxon>
        <taxon>Saponaria</taxon>
    </lineage>
</organism>
<feature type="domain" description="NAB" evidence="5">
    <location>
        <begin position="13"/>
        <end position="93"/>
    </location>
</feature>
<feature type="coiled-coil region" evidence="3">
    <location>
        <begin position="756"/>
        <end position="878"/>
    </location>
</feature>
<feature type="coiled-coil region" evidence="3">
    <location>
        <begin position="1188"/>
        <end position="1292"/>
    </location>
</feature>
<dbReference type="EMBL" id="JBDFQZ010000012">
    <property type="protein sequence ID" value="KAK9671913.1"/>
    <property type="molecule type" value="Genomic_DNA"/>
</dbReference>
<dbReference type="GO" id="GO:0005886">
    <property type="term" value="C:plasma membrane"/>
    <property type="evidence" value="ECO:0007669"/>
    <property type="project" value="TreeGrafter"/>
</dbReference>
<evidence type="ECO:0000313" key="6">
    <source>
        <dbReference type="EMBL" id="KAK9671911.1"/>
    </source>
</evidence>
<comment type="caution">
    <text evidence="6">The sequence shown here is derived from an EMBL/GenBank/DDBJ whole genome shotgun (WGS) entry which is preliminary data.</text>
</comment>
<dbReference type="Proteomes" id="UP001443914">
    <property type="component" value="Unassembled WGS sequence"/>
</dbReference>
<dbReference type="EMBL" id="JBDFQZ010000012">
    <property type="protein sequence ID" value="KAK9671910.1"/>
    <property type="molecule type" value="Genomic_DNA"/>
</dbReference>
<evidence type="ECO:0000259" key="5">
    <source>
        <dbReference type="PROSITE" id="PS51774"/>
    </source>
</evidence>
<dbReference type="InterPro" id="IPR011684">
    <property type="entry name" value="NAB"/>
</dbReference>